<comment type="caution">
    <text evidence="1">The sequence shown here is derived from an EMBL/GenBank/DDBJ whole genome shotgun (WGS) entry which is preliminary data.</text>
</comment>
<proteinExistence type="predicted"/>
<protein>
    <submittedName>
        <fullName evidence="1">Uncharacterized protein</fullName>
    </submittedName>
</protein>
<accession>A0A0F9TMB4</accession>
<reference evidence="1" key="1">
    <citation type="journal article" date="2015" name="Nature">
        <title>Complex archaea that bridge the gap between prokaryotes and eukaryotes.</title>
        <authorList>
            <person name="Spang A."/>
            <person name="Saw J.H."/>
            <person name="Jorgensen S.L."/>
            <person name="Zaremba-Niedzwiedzka K."/>
            <person name="Martijn J."/>
            <person name="Lind A.E."/>
            <person name="van Eijk R."/>
            <person name="Schleper C."/>
            <person name="Guy L."/>
            <person name="Ettema T.J."/>
        </authorList>
    </citation>
    <scope>NUCLEOTIDE SEQUENCE</scope>
</reference>
<dbReference type="AlphaFoldDB" id="A0A0F9TMB4"/>
<name>A0A0F9TMB4_9ZZZZ</name>
<gene>
    <name evidence="1" type="ORF">LCGC14_0329770</name>
</gene>
<dbReference type="EMBL" id="LAZR01000231">
    <property type="protein sequence ID" value="KKN80384.1"/>
    <property type="molecule type" value="Genomic_DNA"/>
</dbReference>
<organism evidence="1">
    <name type="scientific">marine sediment metagenome</name>
    <dbReference type="NCBI Taxonomy" id="412755"/>
    <lineage>
        <taxon>unclassified sequences</taxon>
        <taxon>metagenomes</taxon>
        <taxon>ecological metagenomes</taxon>
    </lineage>
</organism>
<evidence type="ECO:0000313" key="1">
    <source>
        <dbReference type="EMBL" id="KKN80384.1"/>
    </source>
</evidence>
<sequence length="103" mass="11516">MPDKEGHSHITKEKLQSQLSRARMILRNEEQADRSDSESARHATRIIYRTEKFLGITPDAPKAGKAKKERRRGKAIIPELEKAAEAARKAAALSAVARRGNKD</sequence>